<evidence type="ECO:0000256" key="6">
    <source>
        <dbReference type="ARBA" id="ARBA00023002"/>
    </source>
</evidence>
<feature type="active site" evidence="10">
    <location>
        <position position="192"/>
    </location>
</feature>
<keyword evidence="4 11" id="KW-0101">Branched-chain amino acid catabolism</keyword>
<dbReference type="Gene3D" id="1.10.1040.10">
    <property type="entry name" value="N-(1-d-carboxylethyl)-l-norvaline Dehydrogenase, domain 2"/>
    <property type="match status" value="1"/>
</dbReference>
<evidence type="ECO:0000256" key="1">
    <source>
        <dbReference type="ARBA" id="ARBA00004173"/>
    </source>
</evidence>
<evidence type="ECO:0000313" key="15">
    <source>
        <dbReference type="Proteomes" id="UP000614350"/>
    </source>
</evidence>
<dbReference type="PIRSF" id="PIRSF000103">
    <property type="entry name" value="HIBADH"/>
    <property type="match status" value="1"/>
</dbReference>
<evidence type="ECO:0000259" key="12">
    <source>
        <dbReference type="Pfam" id="PF03446"/>
    </source>
</evidence>
<evidence type="ECO:0000256" key="4">
    <source>
        <dbReference type="ARBA" id="ARBA00022456"/>
    </source>
</evidence>
<dbReference type="SUPFAM" id="SSF48179">
    <property type="entry name" value="6-phosphogluconate dehydrogenase C-terminal domain-like"/>
    <property type="match status" value="1"/>
</dbReference>
<keyword evidence="5" id="KW-0809">Transit peptide</keyword>
<evidence type="ECO:0000256" key="8">
    <source>
        <dbReference type="ARBA" id="ARBA00023128"/>
    </source>
</evidence>
<keyword evidence="6 11" id="KW-0560">Oxidoreductase</keyword>
<dbReference type="GO" id="GO:0008442">
    <property type="term" value="F:3-hydroxyisobutyrate dehydrogenase activity"/>
    <property type="evidence" value="ECO:0007669"/>
    <property type="project" value="UniProtKB-EC"/>
</dbReference>
<dbReference type="PROSITE" id="PS00895">
    <property type="entry name" value="3_HYDROXYISOBUT_DH"/>
    <property type="match status" value="1"/>
</dbReference>
<dbReference type="Pfam" id="PF14833">
    <property type="entry name" value="NAD_binding_11"/>
    <property type="match status" value="1"/>
</dbReference>
<comment type="pathway">
    <text evidence="2 11">Amino-acid degradation; L-valine degradation.</text>
</comment>
<accession>A0A834KIJ6</accession>
<dbReference type="InterPro" id="IPR029154">
    <property type="entry name" value="HIBADH-like_NADP-bd"/>
</dbReference>
<dbReference type="InterPro" id="IPR002204">
    <property type="entry name" value="3-OH-isobutyrate_DH-rel_CS"/>
</dbReference>
<keyword evidence="8" id="KW-0496">Mitochondrion</keyword>
<comment type="subcellular location">
    <subcellularLocation>
        <location evidence="1">Mitochondrion</location>
    </subcellularLocation>
</comment>
<comment type="catalytic activity">
    <reaction evidence="9 11">
        <text>3-hydroxy-2-methylpropanoate + NAD(+) = 2-methyl-3-oxopropanoate + NADH + H(+)</text>
        <dbReference type="Rhea" id="RHEA:17681"/>
        <dbReference type="ChEBI" id="CHEBI:11805"/>
        <dbReference type="ChEBI" id="CHEBI:15378"/>
        <dbReference type="ChEBI" id="CHEBI:57540"/>
        <dbReference type="ChEBI" id="CHEBI:57700"/>
        <dbReference type="ChEBI" id="CHEBI:57945"/>
        <dbReference type="EC" id="1.1.1.31"/>
    </reaction>
</comment>
<dbReference type="GO" id="GO:0006574">
    <property type="term" value="P:L-valine catabolic process"/>
    <property type="evidence" value="ECO:0007669"/>
    <property type="project" value="UniProtKB-UniPathway"/>
</dbReference>
<dbReference type="AlphaFoldDB" id="A0A834KIJ6"/>
<dbReference type="Gene3D" id="3.40.50.720">
    <property type="entry name" value="NAD(P)-binding Rossmann-like Domain"/>
    <property type="match status" value="1"/>
</dbReference>
<keyword evidence="15" id="KW-1185">Reference proteome</keyword>
<feature type="domain" description="3-hydroxyisobutyrate dehydrogenase-like NAD-binding" evidence="13">
    <location>
        <begin position="186"/>
        <end position="312"/>
    </location>
</feature>
<evidence type="ECO:0000313" key="14">
    <source>
        <dbReference type="EMBL" id="KAF7405419.1"/>
    </source>
</evidence>
<evidence type="ECO:0000256" key="7">
    <source>
        <dbReference type="ARBA" id="ARBA00023027"/>
    </source>
</evidence>
<comment type="caution">
    <text evidence="14">The sequence shown here is derived from an EMBL/GenBank/DDBJ whole genome shotgun (WGS) entry which is preliminary data.</text>
</comment>
<evidence type="ECO:0000259" key="13">
    <source>
        <dbReference type="Pfam" id="PF14833"/>
    </source>
</evidence>
<dbReference type="EC" id="1.1.1.31" evidence="11"/>
<evidence type="ECO:0000256" key="10">
    <source>
        <dbReference type="PIRSR" id="PIRSR000103-1"/>
    </source>
</evidence>
<dbReference type="PANTHER" id="PTHR22981:SF7">
    <property type="entry name" value="3-HYDROXYISOBUTYRATE DEHYDROGENASE, MITOCHONDRIAL"/>
    <property type="match status" value="1"/>
</dbReference>
<evidence type="ECO:0000256" key="11">
    <source>
        <dbReference type="RuleBase" id="RU910714"/>
    </source>
</evidence>
<proteinExistence type="inferred from homology"/>
<dbReference type="NCBIfam" id="TIGR01692">
    <property type="entry name" value="HIBADH"/>
    <property type="match status" value="1"/>
</dbReference>
<name>A0A834KIJ6_VESVU</name>
<dbReference type="FunFam" id="1.10.1040.10:FF:000006">
    <property type="entry name" value="3-hydroxyisobutyrate dehydrogenase"/>
    <property type="match status" value="1"/>
</dbReference>
<organism evidence="14 15">
    <name type="scientific">Vespula vulgaris</name>
    <name type="common">Yellow jacket</name>
    <name type="synonym">Wasp</name>
    <dbReference type="NCBI Taxonomy" id="7454"/>
    <lineage>
        <taxon>Eukaryota</taxon>
        <taxon>Metazoa</taxon>
        <taxon>Ecdysozoa</taxon>
        <taxon>Arthropoda</taxon>
        <taxon>Hexapoda</taxon>
        <taxon>Insecta</taxon>
        <taxon>Pterygota</taxon>
        <taxon>Neoptera</taxon>
        <taxon>Endopterygota</taxon>
        <taxon>Hymenoptera</taxon>
        <taxon>Apocrita</taxon>
        <taxon>Aculeata</taxon>
        <taxon>Vespoidea</taxon>
        <taxon>Vespidae</taxon>
        <taxon>Vespinae</taxon>
        <taxon>Vespula</taxon>
    </lineage>
</organism>
<dbReference type="Pfam" id="PF03446">
    <property type="entry name" value="NAD_binding_2"/>
    <property type="match status" value="1"/>
</dbReference>
<dbReference type="PANTHER" id="PTHR22981">
    <property type="entry name" value="3-HYDROXYISOBUTYRATE DEHYDROGENASE-RELATED"/>
    <property type="match status" value="1"/>
</dbReference>
<reference evidence="14" key="1">
    <citation type="journal article" date="2020" name="G3 (Bethesda)">
        <title>High-Quality Assemblies for Three Invasive Social Wasps from the &lt;i&gt;Vespula&lt;/i&gt; Genus.</title>
        <authorList>
            <person name="Harrop T.W.R."/>
            <person name="Guhlin J."/>
            <person name="McLaughlin G.M."/>
            <person name="Permina E."/>
            <person name="Stockwell P."/>
            <person name="Gilligan J."/>
            <person name="Le Lec M.F."/>
            <person name="Gruber M.A.M."/>
            <person name="Quinn O."/>
            <person name="Lovegrove M."/>
            <person name="Duncan E.J."/>
            <person name="Remnant E.J."/>
            <person name="Van Eeckhoven J."/>
            <person name="Graham B."/>
            <person name="Knapp R.A."/>
            <person name="Langford K.W."/>
            <person name="Kronenberg Z."/>
            <person name="Press M.O."/>
            <person name="Eacker S.M."/>
            <person name="Wilson-Rankin E.E."/>
            <person name="Purcell J."/>
            <person name="Lester P.J."/>
            <person name="Dearden P.K."/>
        </authorList>
    </citation>
    <scope>NUCLEOTIDE SEQUENCE</scope>
    <source>
        <strain evidence="14">Marl-1</strain>
    </source>
</reference>
<evidence type="ECO:0000256" key="9">
    <source>
        <dbReference type="ARBA" id="ARBA00049197"/>
    </source>
</evidence>
<feature type="domain" description="6-phosphogluconate dehydrogenase NADP-binding" evidence="12">
    <location>
        <begin position="24"/>
        <end position="183"/>
    </location>
</feature>
<dbReference type="InterPro" id="IPR008927">
    <property type="entry name" value="6-PGluconate_DH-like_C_sf"/>
</dbReference>
<dbReference type="InterPro" id="IPR015815">
    <property type="entry name" value="HIBADH-related"/>
</dbReference>
<dbReference type="EMBL" id="JACSEA010000003">
    <property type="protein sequence ID" value="KAF7405419.1"/>
    <property type="molecule type" value="Genomic_DNA"/>
</dbReference>
<dbReference type="SUPFAM" id="SSF51735">
    <property type="entry name" value="NAD(P)-binding Rossmann-fold domains"/>
    <property type="match status" value="1"/>
</dbReference>
<dbReference type="InterPro" id="IPR013328">
    <property type="entry name" value="6PGD_dom2"/>
</dbReference>
<dbReference type="InterPro" id="IPR011548">
    <property type="entry name" value="HIBADH"/>
</dbReference>
<dbReference type="Proteomes" id="UP000614350">
    <property type="component" value="Unassembled WGS sequence"/>
</dbReference>
<evidence type="ECO:0000256" key="5">
    <source>
        <dbReference type="ARBA" id="ARBA00022946"/>
    </source>
</evidence>
<protein>
    <recommendedName>
        <fullName evidence="11">3-hydroxyisobutyrate dehydrogenase</fullName>
        <shortName evidence="11">HIBADH</shortName>
        <ecNumber evidence="11">1.1.1.31</ecNumber>
    </recommendedName>
</protein>
<dbReference type="GO" id="GO:0051287">
    <property type="term" value="F:NAD binding"/>
    <property type="evidence" value="ECO:0007669"/>
    <property type="project" value="InterPro"/>
</dbReference>
<dbReference type="GO" id="GO:0005739">
    <property type="term" value="C:mitochondrion"/>
    <property type="evidence" value="ECO:0007669"/>
    <property type="project" value="UniProtKB-SubCell"/>
</dbReference>
<dbReference type="InterPro" id="IPR006115">
    <property type="entry name" value="6PGDH_NADP-bd"/>
</dbReference>
<evidence type="ECO:0000256" key="2">
    <source>
        <dbReference type="ARBA" id="ARBA00005109"/>
    </source>
</evidence>
<sequence>MCLLIFRLKSSTWISMAGVRRFSKVGFVGLGNMGGHMARNILKKGYELTVFDIDKSAMSNLVEDGAKTASTIAEMVKDVDVLISMLPSNQQVLDCYTGDNGILSSVKKNVLLIDSSTIDPFVSKEISIKAEKKEVKFIDSPVSGGINAARDGTLTFMVGGSNANFEAAKSILEAMGSRIVHCGDVGMGQAAKLCNNMLLAISMIGTAEIFNLGQRLGLKENVLNDIVNSSSGKCWSSELYNPVPGLLPDVPSSKNYEGGFSTLLMTKDLSLAQSAAIRTDALIPLGSLAYQLYKMLNSHGLSQKDFSIIYQFIRGKC</sequence>
<keyword evidence="7 11" id="KW-0520">NAD</keyword>
<dbReference type="FunFam" id="3.40.50.720:FF:000119">
    <property type="entry name" value="3-hydroxyisobutyrate dehydrogenase"/>
    <property type="match status" value="1"/>
</dbReference>
<evidence type="ECO:0000256" key="3">
    <source>
        <dbReference type="ARBA" id="ARBA00006013"/>
    </source>
</evidence>
<comment type="similarity">
    <text evidence="3">Belongs to the HIBADH-related family. 3-hydroxyisobutyrate dehydrogenase subfamily.</text>
</comment>
<gene>
    <name evidence="14" type="ORF">HZH66_004325</name>
</gene>
<dbReference type="InterPro" id="IPR036291">
    <property type="entry name" value="NAD(P)-bd_dom_sf"/>
</dbReference>
<dbReference type="GO" id="GO:0050661">
    <property type="term" value="F:NADP binding"/>
    <property type="evidence" value="ECO:0007669"/>
    <property type="project" value="InterPro"/>
</dbReference>
<dbReference type="UniPathway" id="UPA00362"/>